<accession>A0A1H6VRP8</accession>
<dbReference type="RefSeq" id="WP_091338666.1">
    <property type="nucleotide sequence ID" value="NZ_FNYC01000004.1"/>
</dbReference>
<reference evidence="3 4" key="1">
    <citation type="submission" date="2016-10" db="EMBL/GenBank/DDBJ databases">
        <authorList>
            <person name="de Groot N.N."/>
        </authorList>
    </citation>
    <scope>NUCLEOTIDE SEQUENCE [LARGE SCALE GENOMIC DNA]</scope>
    <source>
        <strain evidence="3 4">DSM 26515</strain>
    </source>
</reference>
<dbReference type="SUPFAM" id="SSF53756">
    <property type="entry name" value="UDP-Glycosyltransferase/glycogen phosphorylase"/>
    <property type="match status" value="1"/>
</dbReference>
<feature type="domain" description="Glycosyl transferase family 1" evidence="1">
    <location>
        <begin position="196"/>
        <end position="348"/>
    </location>
</feature>
<dbReference type="InterPro" id="IPR028098">
    <property type="entry name" value="Glyco_trans_4-like_N"/>
</dbReference>
<dbReference type="Proteomes" id="UP000199420">
    <property type="component" value="Unassembled WGS sequence"/>
</dbReference>
<organism evidence="3 4">
    <name type="scientific">Frateuria terrea</name>
    <dbReference type="NCBI Taxonomy" id="529704"/>
    <lineage>
        <taxon>Bacteria</taxon>
        <taxon>Pseudomonadati</taxon>
        <taxon>Pseudomonadota</taxon>
        <taxon>Gammaproteobacteria</taxon>
        <taxon>Lysobacterales</taxon>
        <taxon>Rhodanobacteraceae</taxon>
        <taxon>Frateuria</taxon>
    </lineage>
</organism>
<dbReference type="PANTHER" id="PTHR45947:SF3">
    <property type="entry name" value="SULFOQUINOVOSYL TRANSFERASE SQD2"/>
    <property type="match status" value="1"/>
</dbReference>
<dbReference type="STRING" id="529704.SAMN02927913_2984"/>
<dbReference type="AlphaFoldDB" id="A0A1H6VRP8"/>
<keyword evidence="3" id="KW-0808">Transferase</keyword>
<gene>
    <name evidence="3" type="ORF">SAMN04487997_2246</name>
</gene>
<dbReference type="InterPro" id="IPR050194">
    <property type="entry name" value="Glycosyltransferase_grp1"/>
</dbReference>
<dbReference type="GO" id="GO:0016757">
    <property type="term" value="F:glycosyltransferase activity"/>
    <property type="evidence" value="ECO:0007669"/>
    <property type="project" value="InterPro"/>
</dbReference>
<keyword evidence="4" id="KW-1185">Reference proteome</keyword>
<name>A0A1H6VRP8_9GAMM</name>
<dbReference type="Pfam" id="PF00534">
    <property type="entry name" value="Glycos_transf_1"/>
    <property type="match status" value="1"/>
</dbReference>
<proteinExistence type="predicted"/>
<evidence type="ECO:0000259" key="2">
    <source>
        <dbReference type="Pfam" id="PF13439"/>
    </source>
</evidence>
<feature type="domain" description="Glycosyltransferase subfamily 4-like N-terminal" evidence="2">
    <location>
        <begin position="57"/>
        <end position="188"/>
    </location>
</feature>
<evidence type="ECO:0000259" key="1">
    <source>
        <dbReference type="Pfam" id="PF00534"/>
    </source>
</evidence>
<protein>
    <submittedName>
        <fullName evidence="3">Glycosyltransferase involved in cell wall bisynthesis</fullName>
    </submittedName>
</protein>
<dbReference type="EMBL" id="FNYC01000004">
    <property type="protein sequence ID" value="SEJ02705.1"/>
    <property type="molecule type" value="Genomic_DNA"/>
</dbReference>
<dbReference type="InterPro" id="IPR001296">
    <property type="entry name" value="Glyco_trans_1"/>
</dbReference>
<evidence type="ECO:0000313" key="4">
    <source>
        <dbReference type="Proteomes" id="UP000199420"/>
    </source>
</evidence>
<dbReference type="Pfam" id="PF13439">
    <property type="entry name" value="Glyco_transf_4"/>
    <property type="match status" value="1"/>
</dbReference>
<dbReference type="OrthoDB" id="258796at2"/>
<sequence length="395" mass="41967">MRVLVVTSQFPIRDEPTRGRPIVQTVQPLARLATVRVVSPIAVYPRWAQPGSYVAHAPGAPDGLDGDVEYPCYPTLPGVARPLNGWLCARAIGDALARFRPDVVLSYWLYPDAYGAMLAARRAGVPLVAGARGSDIRVRDAISRRLTGYVVRAAGRLLVVSQDLGRLAVQRYGADPARVRVISNGCDAATFHLADRAAARRALGVAEDARLVLYVGRLVPEKGLRELFAAVGQLAARRPGLQLALVGAGPMRDELDALAAGRGNVRMAGPLAPEAVAQWMAAADVVTLPSYSEGHPNVLVEALACGRPVVASDVGGIPEVVDAASGVLIRPRDVADLAHGLELALARRWDEAALCTRFSRDWTCVAEETLAQCAEVLAEARRKAGAGKARLTEPA</sequence>
<dbReference type="PANTHER" id="PTHR45947">
    <property type="entry name" value="SULFOQUINOVOSYL TRANSFERASE SQD2"/>
    <property type="match status" value="1"/>
</dbReference>
<evidence type="ECO:0000313" key="3">
    <source>
        <dbReference type="EMBL" id="SEJ02705.1"/>
    </source>
</evidence>
<dbReference type="Gene3D" id="3.40.50.2000">
    <property type="entry name" value="Glycogen Phosphorylase B"/>
    <property type="match status" value="2"/>
</dbReference>